<organism evidence="2 3">
    <name type="scientific">Pedobacter miscanthi</name>
    <dbReference type="NCBI Taxonomy" id="2259170"/>
    <lineage>
        <taxon>Bacteria</taxon>
        <taxon>Pseudomonadati</taxon>
        <taxon>Bacteroidota</taxon>
        <taxon>Sphingobacteriia</taxon>
        <taxon>Sphingobacteriales</taxon>
        <taxon>Sphingobacteriaceae</taxon>
        <taxon>Pedobacter</taxon>
    </lineage>
</organism>
<feature type="domain" description="SusD-like N-terminal" evidence="1">
    <location>
        <begin position="23"/>
        <end position="229"/>
    </location>
</feature>
<dbReference type="OrthoDB" id="1147023at2"/>
<evidence type="ECO:0000259" key="1">
    <source>
        <dbReference type="Pfam" id="PF14322"/>
    </source>
</evidence>
<gene>
    <name evidence="2" type="ORF">DRW42_05040</name>
</gene>
<dbReference type="AlphaFoldDB" id="A0A366LAR7"/>
<dbReference type="Proteomes" id="UP000252081">
    <property type="component" value="Unassembled WGS sequence"/>
</dbReference>
<dbReference type="SUPFAM" id="SSF48452">
    <property type="entry name" value="TPR-like"/>
    <property type="match status" value="1"/>
</dbReference>
<name>A0A366LAR7_9SPHI</name>
<proteinExistence type="predicted"/>
<sequence>MKNKYLFVAIGVITSLGISSCKKYLDVLPDNRAELNTTEKIAKMLVSAYPQNSYVLATELSSDNVDDYGESNPYGDRMSSQIFNWQDVTETNNDGIDVLWGSCYSAIASANAALAAIEEQGNPASLSAQRGEALVARAYGHFLLVNIFAQHYSPTKSTTDLGVTYMTKSETTLNPKYTRNTVAEVYDLMIKDLEAGLPLINDASYVSANAAKFHFNKSAANAFAARLFLYKGDWQKAIDYATASFSNAPSAYLRDWAYISTFSANFGNTSREYNASSIKANFLINTPASNIGIQFGPYYDGSRYSHGRYIADRETVLTLRTPHGTYTGAPGYRIRTYVYSGANLDKVLLPHDSYQFEITDPVAGFGFRHGVFASFTAEEAILTRAEANIMLKNYSAAVADMQLFVSNTYTVANPVVSETSINNWANGMAYSTAAVSTAKKKFNAEFPIEAGTQENMLHAVLYYKRIETLHTGLRWFDVKRYGIEITRRTIVAGAVGPISTNTLVVRDNRRALQLPQDVISSGLTPNPR</sequence>
<accession>A0A366LAR7</accession>
<protein>
    <submittedName>
        <fullName evidence="2">RagB/SusD family nutrient uptake outer membrane protein</fullName>
    </submittedName>
</protein>
<dbReference type="InterPro" id="IPR033985">
    <property type="entry name" value="SusD-like_N"/>
</dbReference>
<dbReference type="RefSeq" id="WP_113947735.1">
    <property type="nucleotide sequence ID" value="NZ_QNQU01000003.1"/>
</dbReference>
<evidence type="ECO:0000313" key="2">
    <source>
        <dbReference type="EMBL" id="RBQ10394.1"/>
    </source>
</evidence>
<evidence type="ECO:0000313" key="3">
    <source>
        <dbReference type="Proteomes" id="UP000252081"/>
    </source>
</evidence>
<dbReference type="PROSITE" id="PS51257">
    <property type="entry name" value="PROKAR_LIPOPROTEIN"/>
    <property type="match status" value="1"/>
</dbReference>
<dbReference type="Gene3D" id="1.25.40.390">
    <property type="match status" value="1"/>
</dbReference>
<reference evidence="2 3" key="1">
    <citation type="submission" date="2018-07" db="EMBL/GenBank/DDBJ databases">
        <title>A draft genome of a endophytic bacteria, a new species of Pedobacter.</title>
        <authorList>
            <person name="Zhang Z.D."/>
            <person name="Chen Z.J."/>
        </authorList>
    </citation>
    <scope>NUCLEOTIDE SEQUENCE [LARGE SCALE GENOMIC DNA]</scope>
    <source>
        <strain evidence="2 3">RS10</strain>
    </source>
</reference>
<dbReference type="Pfam" id="PF14322">
    <property type="entry name" value="SusD-like_3"/>
    <property type="match status" value="1"/>
</dbReference>
<comment type="caution">
    <text evidence="2">The sequence shown here is derived from an EMBL/GenBank/DDBJ whole genome shotgun (WGS) entry which is preliminary data.</text>
</comment>
<keyword evidence="3" id="KW-1185">Reference proteome</keyword>
<dbReference type="InterPro" id="IPR011990">
    <property type="entry name" value="TPR-like_helical_dom_sf"/>
</dbReference>
<dbReference type="EMBL" id="QNQU01000003">
    <property type="protein sequence ID" value="RBQ10394.1"/>
    <property type="molecule type" value="Genomic_DNA"/>
</dbReference>